<proteinExistence type="predicted"/>
<dbReference type="PANTHER" id="PTHR34351">
    <property type="entry name" value="SLR1927 PROTEIN-RELATED"/>
    <property type="match status" value="1"/>
</dbReference>
<dbReference type="EMBL" id="BARW01001397">
    <property type="protein sequence ID" value="GAI59571.1"/>
    <property type="molecule type" value="Genomic_DNA"/>
</dbReference>
<feature type="non-terminal residue" evidence="2">
    <location>
        <position position="1"/>
    </location>
</feature>
<evidence type="ECO:0000313" key="2">
    <source>
        <dbReference type="EMBL" id="GAI59571.1"/>
    </source>
</evidence>
<evidence type="ECO:0000259" key="1">
    <source>
        <dbReference type="Pfam" id="PF01882"/>
    </source>
</evidence>
<gene>
    <name evidence="2" type="ORF">S12H4_04505</name>
</gene>
<reference evidence="2" key="1">
    <citation type="journal article" date="2014" name="Front. Microbiol.">
        <title>High frequency of phylogenetically diverse reductive dehalogenase-homologous genes in deep subseafloor sedimentary metagenomes.</title>
        <authorList>
            <person name="Kawai M."/>
            <person name="Futagami T."/>
            <person name="Toyoda A."/>
            <person name="Takaki Y."/>
            <person name="Nishi S."/>
            <person name="Hori S."/>
            <person name="Arai W."/>
            <person name="Tsubouchi T."/>
            <person name="Morono Y."/>
            <person name="Uchiyama I."/>
            <person name="Ito T."/>
            <person name="Fujiyama A."/>
            <person name="Inagaki F."/>
            <person name="Takami H."/>
        </authorList>
    </citation>
    <scope>NUCLEOTIDE SEQUENCE</scope>
    <source>
        <strain evidence="2">Expedition CK06-06</strain>
    </source>
</reference>
<sequence>QRFTLNRDKIELNLTVTPPLAGPSHPQLQVSVVDSRGLIQVNQLLQPVELHVIPRAKYAEWLALRYLEQTGAGATAVTPLLPKAILMPKRGIEYFESRTYQPGDQLKNIDWKHTLKLNRLIVKEYIETGGQAAIIAVNLSVNDAEEADKIAFNLITAALTLAQEAIPTALAVYNHQRVVLTTAAINPREILKRTLSMVKDITSVEFTHRFLQLPDLSKLRRDITQLKQATSEPARRLLSMLNFEYQAIEKAAKNHPATIALSLATEQTPSPATIVLISQLNHDAEALLVTTEKLSRRAFTTIPIEIK</sequence>
<dbReference type="Pfam" id="PF01882">
    <property type="entry name" value="DUF58"/>
    <property type="match status" value="1"/>
</dbReference>
<comment type="caution">
    <text evidence="2">The sequence shown here is derived from an EMBL/GenBank/DDBJ whole genome shotgun (WGS) entry which is preliminary data.</text>
</comment>
<name>X1QXP5_9ZZZZ</name>
<dbReference type="InterPro" id="IPR002881">
    <property type="entry name" value="DUF58"/>
</dbReference>
<protein>
    <recommendedName>
        <fullName evidence="1">DUF58 domain-containing protein</fullName>
    </recommendedName>
</protein>
<organism evidence="2">
    <name type="scientific">marine sediment metagenome</name>
    <dbReference type="NCBI Taxonomy" id="412755"/>
    <lineage>
        <taxon>unclassified sequences</taxon>
        <taxon>metagenomes</taxon>
        <taxon>ecological metagenomes</taxon>
    </lineage>
</organism>
<accession>X1QXP5</accession>
<feature type="domain" description="DUF58" evidence="1">
    <location>
        <begin position="96"/>
        <end position="146"/>
    </location>
</feature>
<dbReference type="AlphaFoldDB" id="X1QXP5"/>